<dbReference type="OrthoDB" id="195780at2157"/>
<proteinExistence type="predicted"/>
<feature type="region of interest" description="Disordered" evidence="1">
    <location>
        <begin position="82"/>
        <end position="150"/>
    </location>
</feature>
<name>A0A0M9AKB1_9EURY</name>
<feature type="compositionally biased region" description="Basic and acidic residues" evidence="1">
    <location>
        <begin position="82"/>
        <end position="93"/>
    </location>
</feature>
<feature type="compositionally biased region" description="Polar residues" evidence="1">
    <location>
        <begin position="94"/>
        <end position="103"/>
    </location>
</feature>
<dbReference type="Proteomes" id="UP000037729">
    <property type="component" value="Unassembled WGS sequence"/>
</dbReference>
<dbReference type="RefSeq" id="WP_053968326.1">
    <property type="nucleotide sequence ID" value="NZ_LIUF01000003.1"/>
</dbReference>
<gene>
    <name evidence="2" type="ORF">AMS69_12235</name>
</gene>
<sequence length="324" mass="34599">MSDTSDSQMKLNRRTLLRNFGVAAVASASTAQTVSASSTQSWDQTFEPRVVKADIADKPEVKTAKIKIHENGSVSKTLALDRDKVTSGSESKKTTYSLNLTPKSESVSAQSTQSSSITPADLTAEIEKPAESDGQASTSGLDEPSAGGYDAVYYGQTESQECGPLARTIVKDDNGSDWDHDRESVDGEACEGETWDEKFEPFCEVQKRFTGNCEVPDAFNTEWNNQGDFEDGDTAGTIWDCPDFPAVSGTVVTAHNVEASGSDVNFNAAHGVAPGINWSEYDLDQNGIANAANDLGNLLTGGILAPFSWAVSTWLLEDNANTLG</sequence>
<evidence type="ECO:0000313" key="3">
    <source>
        <dbReference type="Proteomes" id="UP000037729"/>
    </source>
</evidence>
<feature type="compositionally biased region" description="Low complexity" evidence="1">
    <location>
        <begin position="104"/>
        <end position="116"/>
    </location>
</feature>
<reference evidence="2 3" key="1">
    <citation type="submission" date="2015-08" db="EMBL/GenBank/DDBJ databases">
        <title>Genomes of Isolates from Cabo Rojo, PR.</title>
        <authorList>
            <person name="Sanchez-Nieves R.L."/>
            <person name="Montalvo-Rodriguez R."/>
        </authorList>
    </citation>
    <scope>NUCLEOTIDE SEQUENCE [LARGE SCALE GENOMIC DNA]</scope>
    <source>
        <strain evidence="2 3">SL3</strain>
    </source>
</reference>
<dbReference type="EMBL" id="LIUF01000003">
    <property type="protein sequence ID" value="KOX93198.1"/>
    <property type="molecule type" value="Genomic_DNA"/>
</dbReference>
<protein>
    <submittedName>
        <fullName evidence="2">Uncharacterized protein</fullName>
    </submittedName>
</protein>
<dbReference type="InterPro" id="IPR006311">
    <property type="entry name" value="TAT_signal"/>
</dbReference>
<dbReference type="PATRIC" id="fig|1705562.3.peg.645"/>
<evidence type="ECO:0000256" key="1">
    <source>
        <dbReference type="SAM" id="MobiDB-lite"/>
    </source>
</evidence>
<dbReference type="AlphaFoldDB" id="A0A0M9AKB1"/>
<dbReference type="PROSITE" id="PS51318">
    <property type="entry name" value="TAT"/>
    <property type="match status" value="1"/>
</dbReference>
<evidence type="ECO:0000313" key="2">
    <source>
        <dbReference type="EMBL" id="KOX93198.1"/>
    </source>
</evidence>
<organism evidence="2 3">
    <name type="scientific">Haloarcula rubripromontorii</name>
    <dbReference type="NCBI Taxonomy" id="1705562"/>
    <lineage>
        <taxon>Archaea</taxon>
        <taxon>Methanobacteriati</taxon>
        <taxon>Methanobacteriota</taxon>
        <taxon>Stenosarchaea group</taxon>
        <taxon>Halobacteria</taxon>
        <taxon>Halobacteriales</taxon>
        <taxon>Haloarculaceae</taxon>
        <taxon>Haloarcula</taxon>
    </lineage>
</organism>
<accession>A0A0M9AKB1</accession>
<comment type="caution">
    <text evidence="2">The sequence shown here is derived from an EMBL/GenBank/DDBJ whole genome shotgun (WGS) entry which is preliminary data.</text>
</comment>
<keyword evidence="3" id="KW-1185">Reference proteome</keyword>